<sequence length="295" mass="33025">MDIRVLRYFLTLAAEGSISAAAKALYTTQPNLSKQLSELEKEVGQTLFTRGSRKIVLTDAGVLLRKRAQEVVRLLEKTEQDLANFDDLVSGDVYIGNGETPAMKIIARAVHQLQHAYPQIRYHLQSGYAYDVMEDLDKGLLDFGVLIEPIDLTQYDHIRLPITNTLGLLMRKDNPLASLPAIRPEDMREAPLLCSKQILDENGLSGWLGYDCHELNIVSTFNLIGTPALLVKEGVGSAISFENLLNLSGDCQLCFRPLEPSLKLDVYLVWKKHQTFSKAAQKFLECLHHVIGEYA</sequence>
<dbReference type="InterPro" id="IPR050950">
    <property type="entry name" value="HTH-type_LysR_regulators"/>
</dbReference>
<organism evidence="6 7">
    <name type="scientific">Megasphaera hominis</name>
    <dbReference type="NCBI Taxonomy" id="159836"/>
    <lineage>
        <taxon>Bacteria</taxon>
        <taxon>Bacillati</taxon>
        <taxon>Bacillota</taxon>
        <taxon>Negativicutes</taxon>
        <taxon>Veillonellales</taxon>
        <taxon>Veillonellaceae</taxon>
        <taxon>Megasphaera</taxon>
    </lineage>
</organism>
<dbReference type="CDD" id="cd05466">
    <property type="entry name" value="PBP2_LTTR_substrate"/>
    <property type="match status" value="1"/>
</dbReference>
<feature type="domain" description="HTH lysR-type" evidence="5">
    <location>
        <begin position="1"/>
        <end position="58"/>
    </location>
</feature>
<evidence type="ECO:0000259" key="5">
    <source>
        <dbReference type="PROSITE" id="PS50931"/>
    </source>
</evidence>
<protein>
    <submittedName>
        <fullName evidence="6">LysR family transcriptional regulator</fullName>
    </submittedName>
</protein>
<dbReference type="InterPro" id="IPR036388">
    <property type="entry name" value="WH-like_DNA-bd_sf"/>
</dbReference>
<keyword evidence="2" id="KW-0805">Transcription regulation</keyword>
<comment type="caution">
    <text evidence="6">The sequence shown here is derived from an EMBL/GenBank/DDBJ whole genome shotgun (WGS) entry which is preliminary data.</text>
</comment>
<evidence type="ECO:0000256" key="4">
    <source>
        <dbReference type="ARBA" id="ARBA00023163"/>
    </source>
</evidence>
<evidence type="ECO:0000313" key="6">
    <source>
        <dbReference type="EMBL" id="MBC3535693.1"/>
    </source>
</evidence>
<name>A0ABR6VF33_9FIRM</name>
<dbReference type="Pfam" id="PF00126">
    <property type="entry name" value="HTH_1"/>
    <property type="match status" value="1"/>
</dbReference>
<evidence type="ECO:0000256" key="2">
    <source>
        <dbReference type="ARBA" id="ARBA00023015"/>
    </source>
</evidence>
<dbReference type="PRINTS" id="PR00039">
    <property type="entry name" value="HTHLYSR"/>
</dbReference>
<dbReference type="InterPro" id="IPR036390">
    <property type="entry name" value="WH_DNA-bd_sf"/>
</dbReference>
<dbReference type="Proteomes" id="UP000606870">
    <property type="component" value="Unassembled WGS sequence"/>
</dbReference>
<keyword evidence="3" id="KW-0238">DNA-binding</keyword>
<gene>
    <name evidence="6" type="ORF">H8J70_00225</name>
</gene>
<keyword evidence="4" id="KW-0804">Transcription</keyword>
<dbReference type="Gene3D" id="3.40.190.290">
    <property type="match status" value="1"/>
</dbReference>
<dbReference type="PROSITE" id="PS50931">
    <property type="entry name" value="HTH_LYSR"/>
    <property type="match status" value="1"/>
</dbReference>
<proteinExistence type="inferred from homology"/>
<dbReference type="Gene3D" id="1.10.10.10">
    <property type="entry name" value="Winged helix-like DNA-binding domain superfamily/Winged helix DNA-binding domain"/>
    <property type="match status" value="1"/>
</dbReference>
<dbReference type="SUPFAM" id="SSF53850">
    <property type="entry name" value="Periplasmic binding protein-like II"/>
    <property type="match status" value="1"/>
</dbReference>
<evidence type="ECO:0000313" key="7">
    <source>
        <dbReference type="Proteomes" id="UP000606870"/>
    </source>
</evidence>
<reference evidence="6 7" key="1">
    <citation type="submission" date="2020-08" db="EMBL/GenBank/DDBJ databases">
        <authorList>
            <person name="Liu C."/>
            <person name="Sun Q."/>
        </authorList>
    </citation>
    <scope>NUCLEOTIDE SEQUENCE [LARGE SCALE GENOMIC DNA]</scope>
    <source>
        <strain evidence="6 7">NSJ-59</strain>
    </source>
</reference>
<dbReference type="PANTHER" id="PTHR30419:SF8">
    <property type="entry name" value="NITROGEN ASSIMILATION TRANSCRIPTIONAL ACTIVATOR-RELATED"/>
    <property type="match status" value="1"/>
</dbReference>
<accession>A0ABR6VF33</accession>
<dbReference type="InterPro" id="IPR000847">
    <property type="entry name" value="LysR_HTH_N"/>
</dbReference>
<dbReference type="PANTHER" id="PTHR30419">
    <property type="entry name" value="HTH-TYPE TRANSCRIPTIONAL REGULATOR YBHD"/>
    <property type="match status" value="1"/>
</dbReference>
<comment type="similarity">
    <text evidence="1">Belongs to the LysR transcriptional regulatory family.</text>
</comment>
<dbReference type="Pfam" id="PF03466">
    <property type="entry name" value="LysR_substrate"/>
    <property type="match status" value="1"/>
</dbReference>
<dbReference type="SUPFAM" id="SSF46785">
    <property type="entry name" value="Winged helix' DNA-binding domain"/>
    <property type="match status" value="1"/>
</dbReference>
<evidence type="ECO:0000256" key="3">
    <source>
        <dbReference type="ARBA" id="ARBA00023125"/>
    </source>
</evidence>
<dbReference type="EMBL" id="JACOGK010000001">
    <property type="protein sequence ID" value="MBC3535693.1"/>
    <property type="molecule type" value="Genomic_DNA"/>
</dbReference>
<evidence type="ECO:0000256" key="1">
    <source>
        <dbReference type="ARBA" id="ARBA00009437"/>
    </source>
</evidence>
<dbReference type="InterPro" id="IPR005119">
    <property type="entry name" value="LysR_subst-bd"/>
</dbReference>
<dbReference type="RefSeq" id="WP_186501753.1">
    <property type="nucleotide sequence ID" value="NZ_JACOGK010000001.1"/>
</dbReference>
<keyword evidence="7" id="KW-1185">Reference proteome</keyword>